<keyword evidence="8" id="KW-1185">Reference proteome</keyword>
<comment type="subcellular location">
    <subcellularLocation>
        <location evidence="1">Cell septum</location>
    </subcellularLocation>
</comment>
<evidence type="ECO:0008006" key="9">
    <source>
        <dbReference type="Google" id="ProtNLM"/>
    </source>
</evidence>
<dbReference type="Pfam" id="PF04686">
    <property type="entry name" value="SsgA"/>
    <property type="match status" value="1"/>
</dbReference>
<evidence type="ECO:0000256" key="1">
    <source>
        <dbReference type="ARBA" id="ARBA00004431"/>
    </source>
</evidence>
<dbReference type="GO" id="GO:0030435">
    <property type="term" value="P:sporulation resulting in formation of a cellular spore"/>
    <property type="evidence" value="ECO:0007669"/>
    <property type="project" value="UniProtKB-KW"/>
</dbReference>
<keyword evidence="3" id="KW-0132">Cell division</keyword>
<sequence length="134" mass="15346">MRRAHLTFAATYWVAKRLPVMISCELSYSERDPYAVTLILDSEGEHPVRWVFSRELLADGLTGSAGEGDVSVWPENAGVGEWFLWLEVGRAPHTALFEMVAEPITTWLLDTYRLVPEGYEGARMEWDRMTHLME</sequence>
<proteinExistence type="inferred from homology"/>
<dbReference type="Proteomes" id="UP000053398">
    <property type="component" value="Unassembled WGS sequence"/>
</dbReference>
<dbReference type="Gene3D" id="2.30.31.20">
    <property type="entry name" value="Sporulation-specific cell division protein SsgB"/>
    <property type="match status" value="1"/>
</dbReference>
<evidence type="ECO:0000256" key="5">
    <source>
        <dbReference type="ARBA" id="ARBA00023210"/>
    </source>
</evidence>
<evidence type="ECO:0000256" key="4">
    <source>
        <dbReference type="ARBA" id="ARBA00022969"/>
    </source>
</evidence>
<dbReference type="RefSeq" id="WP_015493139.1">
    <property type="nucleotide sequence ID" value="NZ_KQ948368.1"/>
</dbReference>
<keyword evidence="4" id="KW-0749">Sporulation</keyword>
<evidence type="ECO:0000313" key="7">
    <source>
        <dbReference type="EMBL" id="KUN18042.1"/>
    </source>
</evidence>
<evidence type="ECO:0000256" key="3">
    <source>
        <dbReference type="ARBA" id="ARBA00022618"/>
    </source>
</evidence>
<dbReference type="InterPro" id="IPR006776">
    <property type="entry name" value="SsgB"/>
</dbReference>
<reference evidence="7 8" key="1">
    <citation type="submission" date="2015-10" db="EMBL/GenBank/DDBJ databases">
        <title>Draft genome sequence of Streptomyces corchorusii DSM 40340, type strain for the species Streptomyces corchorusii.</title>
        <authorList>
            <person name="Ruckert C."/>
            <person name="Winkler A."/>
            <person name="Kalinowski J."/>
            <person name="Kampfer P."/>
            <person name="Glaeser S."/>
        </authorList>
    </citation>
    <scope>NUCLEOTIDE SEQUENCE [LARGE SCALE GENOMIC DNA]</scope>
    <source>
        <strain evidence="7 8">DSM 40340</strain>
    </source>
</reference>
<organism evidence="7 8">
    <name type="scientific">Streptomyces corchorusii</name>
    <name type="common">Streptomyces chibaensis</name>
    <dbReference type="NCBI Taxonomy" id="1903"/>
    <lineage>
        <taxon>Bacteria</taxon>
        <taxon>Bacillati</taxon>
        <taxon>Actinomycetota</taxon>
        <taxon>Actinomycetes</taxon>
        <taxon>Kitasatosporales</taxon>
        <taxon>Streptomycetaceae</taxon>
        <taxon>Streptomyces</taxon>
    </lineage>
</organism>
<protein>
    <recommendedName>
        <fullName evidence="9">Cell division protein</fullName>
    </recommendedName>
</protein>
<evidence type="ECO:0000256" key="6">
    <source>
        <dbReference type="ARBA" id="ARBA00023306"/>
    </source>
</evidence>
<keyword evidence="6" id="KW-0131">Cell cycle</keyword>
<dbReference type="GO" id="GO:0030428">
    <property type="term" value="C:cell septum"/>
    <property type="evidence" value="ECO:0007669"/>
    <property type="project" value="UniProtKB-SubCell"/>
</dbReference>
<evidence type="ECO:0000256" key="2">
    <source>
        <dbReference type="ARBA" id="ARBA00009323"/>
    </source>
</evidence>
<gene>
    <name evidence="7" type="ORF">AQJ11_35875</name>
</gene>
<dbReference type="EMBL" id="LMWP01000046">
    <property type="protein sequence ID" value="KUN18042.1"/>
    <property type="molecule type" value="Genomic_DNA"/>
</dbReference>
<comment type="similarity">
    <text evidence="2">Belongs to the SsgA family.</text>
</comment>
<dbReference type="InterPro" id="IPR038658">
    <property type="entry name" value="SsgB_sf"/>
</dbReference>
<accession>A0A117QAR4</accession>
<keyword evidence="5" id="KW-0717">Septation</keyword>
<name>A0A117QAR4_STRCK</name>
<dbReference type="AlphaFoldDB" id="A0A117QAR4"/>
<evidence type="ECO:0000313" key="8">
    <source>
        <dbReference type="Proteomes" id="UP000053398"/>
    </source>
</evidence>
<dbReference type="GO" id="GO:0000917">
    <property type="term" value="P:division septum assembly"/>
    <property type="evidence" value="ECO:0007669"/>
    <property type="project" value="UniProtKB-KW"/>
</dbReference>
<comment type="caution">
    <text evidence="7">The sequence shown here is derived from an EMBL/GenBank/DDBJ whole genome shotgun (WGS) entry which is preliminary data.</text>
</comment>